<feature type="region of interest" description="Disordered" evidence="1">
    <location>
        <begin position="235"/>
        <end position="299"/>
    </location>
</feature>
<accession>A0AAW0R1E2</accession>
<gene>
    <name evidence="2" type="ORF">PG999_005197</name>
</gene>
<feature type="compositionally biased region" description="Basic and acidic residues" evidence="1">
    <location>
        <begin position="236"/>
        <end position="259"/>
    </location>
</feature>
<keyword evidence="3" id="KW-1185">Reference proteome</keyword>
<dbReference type="CDD" id="cd13214">
    <property type="entry name" value="PH-GRAM_WBP2"/>
    <property type="match status" value="1"/>
</dbReference>
<dbReference type="Proteomes" id="UP001392437">
    <property type="component" value="Unassembled WGS sequence"/>
</dbReference>
<reference evidence="2 3" key="1">
    <citation type="submission" date="2023-01" db="EMBL/GenBank/DDBJ databases">
        <title>Analysis of 21 Apiospora genomes using comparative genomics revels a genus with tremendous synthesis potential of carbohydrate active enzymes and secondary metabolites.</title>
        <authorList>
            <person name="Sorensen T."/>
        </authorList>
    </citation>
    <scope>NUCLEOTIDE SEQUENCE [LARGE SCALE GENOMIC DNA]</scope>
    <source>
        <strain evidence="2 3">CBS 117206</strain>
    </source>
</reference>
<feature type="compositionally biased region" description="Basic and acidic residues" evidence="1">
    <location>
        <begin position="288"/>
        <end position="299"/>
    </location>
</feature>
<dbReference type="AlphaFoldDB" id="A0AAW0R1E2"/>
<proteinExistence type="predicted"/>
<dbReference type="PANTHER" id="PTHR31606:SF1">
    <property type="entry name" value="WW DOMAIN BINDING PROTEIN 2, ISOFORM E"/>
    <property type="match status" value="1"/>
</dbReference>
<name>A0AAW0R1E2_9PEZI</name>
<dbReference type="GO" id="GO:0031490">
    <property type="term" value="F:chromatin DNA binding"/>
    <property type="evidence" value="ECO:0007669"/>
    <property type="project" value="TreeGrafter"/>
</dbReference>
<dbReference type="GO" id="GO:0005634">
    <property type="term" value="C:nucleus"/>
    <property type="evidence" value="ECO:0007669"/>
    <property type="project" value="TreeGrafter"/>
</dbReference>
<dbReference type="GO" id="GO:0003713">
    <property type="term" value="F:transcription coactivator activity"/>
    <property type="evidence" value="ECO:0007669"/>
    <property type="project" value="InterPro"/>
</dbReference>
<evidence type="ECO:0000313" key="2">
    <source>
        <dbReference type="EMBL" id="KAK8121077.1"/>
    </source>
</evidence>
<evidence type="ECO:0000256" key="1">
    <source>
        <dbReference type="SAM" id="MobiDB-lite"/>
    </source>
</evidence>
<comment type="caution">
    <text evidence="2">The sequence shown here is derived from an EMBL/GenBank/DDBJ whole genome shotgun (WGS) entry which is preliminary data.</text>
</comment>
<protein>
    <submittedName>
        <fullName evidence="2">Uncharacterized protein</fullName>
    </submittedName>
</protein>
<dbReference type="SUPFAM" id="SSF50729">
    <property type="entry name" value="PH domain-like"/>
    <property type="match status" value="1"/>
</dbReference>
<evidence type="ECO:0000313" key="3">
    <source>
        <dbReference type="Proteomes" id="UP001392437"/>
    </source>
</evidence>
<organism evidence="2 3">
    <name type="scientific">Apiospora kogelbergensis</name>
    <dbReference type="NCBI Taxonomy" id="1337665"/>
    <lineage>
        <taxon>Eukaryota</taxon>
        <taxon>Fungi</taxon>
        <taxon>Dikarya</taxon>
        <taxon>Ascomycota</taxon>
        <taxon>Pezizomycotina</taxon>
        <taxon>Sordariomycetes</taxon>
        <taxon>Xylariomycetidae</taxon>
        <taxon>Amphisphaeriales</taxon>
        <taxon>Apiosporaceae</taxon>
        <taxon>Apiospora</taxon>
    </lineage>
</organism>
<dbReference type="PANTHER" id="PTHR31606">
    <property type="entry name" value="WW DOMAIN BINDING PROTEIN 2, ISOFORM E"/>
    <property type="match status" value="1"/>
</dbReference>
<sequence>MSINSWSGKPPFLEPHGSPLYVPSTIRTTILPGVTMDYGYHDQHAGILLAQNTALEDDSDLSASWVMLTRAGGFEPLPNETIQHRTQGRVALEVSAPSPSPGVSPLSIKCDRGTAFITTQRLIYLPATPTDQLQSFATTIINAQDGCTGSTWGGFGASFWETSVKPVPGGHIPADFTRVNMKLVFNDGGHSDWAIKYEKIKERVYHYAQLARETGQTNMLNMVHGEDLPEYSPRASEFEQPARDHQQQAQVEERAEEAARQQQANQPLPDEPPPDYDAAQMQAVEMQFDERERQENERR</sequence>
<dbReference type="EMBL" id="JAQQWP010000004">
    <property type="protein sequence ID" value="KAK8121077.1"/>
    <property type="molecule type" value="Genomic_DNA"/>
</dbReference>
<dbReference type="InterPro" id="IPR044852">
    <property type="entry name" value="WBP2-like"/>
</dbReference>